<feature type="domain" description="AB hydrolase-1" evidence="3">
    <location>
        <begin position="37"/>
        <end position="303"/>
    </location>
</feature>
<dbReference type="SUPFAM" id="SSF53474">
    <property type="entry name" value="alpha/beta-Hydrolases"/>
    <property type="match status" value="1"/>
</dbReference>
<organism evidence="4 5">
    <name type="scientific">Eiseniibacteriota bacterium</name>
    <dbReference type="NCBI Taxonomy" id="2212470"/>
    <lineage>
        <taxon>Bacteria</taxon>
        <taxon>Candidatus Eiseniibacteriota</taxon>
    </lineage>
</organism>
<evidence type="ECO:0000256" key="2">
    <source>
        <dbReference type="SAM" id="MobiDB-lite"/>
    </source>
</evidence>
<protein>
    <submittedName>
        <fullName evidence="4">Alpha/beta hydrolase</fullName>
    </submittedName>
</protein>
<accession>A0A956M4S9</accession>
<dbReference type="InterPro" id="IPR000639">
    <property type="entry name" value="Epox_hydrolase-like"/>
</dbReference>
<dbReference type="Proteomes" id="UP000697710">
    <property type="component" value="Unassembled WGS sequence"/>
</dbReference>
<sequence>MPVDCSGSPWRHEIERIEIPVGDLTFQARACGPEDGPLVLLLHGFPETSYAFRSQLVALGALGLRAVAPDQRGYSPQARPVDVSEYAVGTLAGDVLAMADALGADRFDLVGHDWGGIVAWIVATRSPGRVRTLTVLSTPHFAALSASRASNPDQAQRSSYFADLAADGAEVRLLANDAERLRHIYSDLPSDAVAEYMRALGNRDALRGALAWYGAAFGRSATTTKTEPPTSPDGPAESAEPATAPSDAASASPPPALRPVTVPTLYVWSTEDGAFGRDAAEATRRYVTGPYRFEVLEGVDHWIAERVPDRVSRLLAEHILTAGKDAESPIPADSSHR</sequence>
<feature type="compositionally biased region" description="Low complexity" evidence="2">
    <location>
        <begin position="235"/>
        <end position="251"/>
    </location>
</feature>
<dbReference type="GO" id="GO:0016787">
    <property type="term" value="F:hydrolase activity"/>
    <property type="evidence" value="ECO:0007669"/>
    <property type="project" value="UniProtKB-KW"/>
</dbReference>
<dbReference type="InterPro" id="IPR000073">
    <property type="entry name" value="AB_hydrolase_1"/>
</dbReference>
<dbReference type="Gene3D" id="3.40.50.1820">
    <property type="entry name" value="alpha/beta hydrolase"/>
    <property type="match status" value="1"/>
</dbReference>
<evidence type="ECO:0000256" key="1">
    <source>
        <dbReference type="ARBA" id="ARBA00022801"/>
    </source>
</evidence>
<name>A0A956M4S9_UNCEI</name>
<feature type="region of interest" description="Disordered" evidence="2">
    <location>
        <begin position="221"/>
        <end position="257"/>
    </location>
</feature>
<dbReference type="EMBL" id="JAGQHR010000941">
    <property type="protein sequence ID" value="MCA9730010.1"/>
    <property type="molecule type" value="Genomic_DNA"/>
</dbReference>
<dbReference type="PRINTS" id="PR00412">
    <property type="entry name" value="EPOXHYDRLASE"/>
</dbReference>
<dbReference type="InterPro" id="IPR029058">
    <property type="entry name" value="AB_hydrolase_fold"/>
</dbReference>
<evidence type="ECO:0000313" key="5">
    <source>
        <dbReference type="Proteomes" id="UP000697710"/>
    </source>
</evidence>
<dbReference type="PANTHER" id="PTHR43329">
    <property type="entry name" value="EPOXIDE HYDROLASE"/>
    <property type="match status" value="1"/>
</dbReference>
<dbReference type="AlphaFoldDB" id="A0A956M4S9"/>
<reference evidence="4" key="2">
    <citation type="journal article" date="2021" name="Microbiome">
        <title>Successional dynamics and alternative stable states in a saline activated sludge microbial community over 9 years.</title>
        <authorList>
            <person name="Wang Y."/>
            <person name="Ye J."/>
            <person name="Ju F."/>
            <person name="Liu L."/>
            <person name="Boyd J.A."/>
            <person name="Deng Y."/>
            <person name="Parks D.H."/>
            <person name="Jiang X."/>
            <person name="Yin X."/>
            <person name="Woodcroft B.J."/>
            <person name="Tyson G.W."/>
            <person name="Hugenholtz P."/>
            <person name="Polz M.F."/>
            <person name="Zhang T."/>
        </authorList>
    </citation>
    <scope>NUCLEOTIDE SEQUENCE</scope>
    <source>
        <strain evidence="4">HKST-UBA01</strain>
    </source>
</reference>
<evidence type="ECO:0000259" key="3">
    <source>
        <dbReference type="Pfam" id="PF00561"/>
    </source>
</evidence>
<reference evidence="4" key="1">
    <citation type="submission" date="2020-04" db="EMBL/GenBank/DDBJ databases">
        <authorList>
            <person name="Zhang T."/>
        </authorList>
    </citation>
    <scope>NUCLEOTIDE SEQUENCE</scope>
    <source>
        <strain evidence="4">HKST-UBA01</strain>
    </source>
</reference>
<evidence type="ECO:0000313" key="4">
    <source>
        <dbReference type="EMBL" id="MCA9730010.1"/>
    </source>
</evidence>
<proteinExistence type="predicted"/>
<gene>
    <name evidence="4" type="ORF">KC729_20165</name>
</gene>
<comment type="caution">
    <text evidence="4">The sequence shown here is derived from an EMBL/GenBank/DDBJ whole genome shotgun (WGS) entry which is preliminary data.</text>
</comment>
<keyword evidence="1 4" id="KW-0378">Hydrolase</keyword>
<dbReference type="Pfam" id="PF00561">
    <property type="entry name" value="Abhydrolase_1"/>
    <property type="match status" value="1"/>
</dbReference>